<dbReference type="RefSeq" id="WP_340330519.1">
    <property type="nucleotide sequence ID" value="NZ_JAZHOF010000006.1"/>
</dbReference>
<proteinExistence type="predicted"/>
<sequence length="446" mass="48333">MTLSVATCFGALLWLLWLLRRDRVSLGLPVAYMILLLLIHVPGATAHIVGDGYLGDPEPTRIGIRFTAIGAISFVVGVIVARLVVPGTTMVRPRDNRPFFIFCIGGGWFFNYGLGFLARIPSLGAAIVYGGAVWMLGVMLGLRAAIFRGDAKWLAIWFGALAVYPVLSLLLGGFLSYGTAATVISCCILTISTRSPFRAVIGLALALVLGFNLFLSYFQNRTEIRGTVWGGAAIEQRVDATFDMFRDFEFFDPSNPLHLIAIDQRLNQNYFAGLAAIRISEGSVDYLHGRSVWEGLMSLVPRALWPSKPVFGGSPEIVADMTGLVLSPTSSFGVGNVMEFQINFGVPGLVIGFVALGLLIGLLDRKAAVAENEGNLPATFLYFLPAVALIQPGGSMVEMLGGAAAALVAAFGWKWLWVHWGARKFAQRQPQANYGSRRFGRGSYRL</sequence>
<evidence type="ECO:0000313" key="3">
    <source>
        <dbReference type="Proteomes" id="UP001378188"/>
    </source>
</evidence>
<evidence type="ECO:0008006" key="4">
    <source>
        <dbReference type="Google" id="ProtNLM"/>
    </source>
</evidence>
<feature type="transmembrane region" description="Helical" evidence="1">
    <location>
        <begin position="399"/>
        <end position="418"/>
    </location>
</feature>
<gene>
    <name evidence="2" type="ORF">V3328_15110</name>
</gene>
<organism evidence="2 3">
    <name type="scientific">Microbaculum marinum</name>
    <dbReference type="NCBI Taxonomy" id="1764581"/>
    <lineage>
        <taxon>Bacteria</taxon>
        <taxon>Pseudomonadati</taxon>
        <taxon>Pseudomonadota</taxon>
        <taxon>Alphaproteobacteria</taxon>
        <taxon>Hyphomicrobiales</taxon>
        <taxon>Tepidamorphaceae</taxon>
        <taxon>Microbaculum</taxon>
    </lineage>
</organism>
<dbReference type="EMBL" id="JAZHOF010000006">
    <property type="protein sequence ID" value="MEJ8572818.1"/>
    <property type="molecule type" value="Genomic_DNA"/>
</dbReference>
<accession>A0AAW9RV77</accession>
<feature type="transmembrane region" description="Helical" evidence="1">
    <location>
        <begin position="199"/>
        <end position="218"/>
    </location>
</feature>
<dbReference type="Proteomes" id="UP001378188">
    <property type="component" value="Unassembled WGS sequence"/>
</dbReference>
<evidence type="ECO:0000256" key="1">
    <source>
        <dbReference type="SAM" id="Phobius"/>
    </source>
</evidence>
<reference evidence="2 3" key="1">
    <citation type="submission" date="2024-02" db="EMBL/GenBank/DDBJ databases">
        <title>Genome analysis and characterization of Microbaculum marinisediminis sp. nov., isolated from marine sediment.</title>
        <authorList>
            <person name="Du Z.-J."/>
            <person name="Ye Y.-Q."/>
            <person name="Zhang Z.-R."/>
            <person name="Yuan S.-M."/>
            <person name="Zhang X.-Y."/>
        </authorList>
    </citation>
    <scope>NUCLEOTIDE SEQUENCE [LARGE SCALE GENOMIC DNA]</scope>
    <source>
        <strain evidence="2 3">SDUM1044001</strain>
    </source>
</reference>
<feature type="transmembrane region" description="Helical" evidence="1">
    <location>
        <begin position="344"/>
        <end position="363"/>
    </location>
</feature>
<keyword evidence="1" id="KW-1133">Transmembrane helix</keyword>
<keyword evidence="1" id="KW-0472">Membrane</keyword>
<comment type="caution">
    <text evidence="2">The sequence shown here is derived from an EMBL/GenBank/DDBJ whole genome shotgun (WGS) entry which is preliminary data.</text>
</comment>
<protein>
    <recommendedName>
        <fullName evidence="4">Oligosaccharide repeat unit polymerase</fullName>
    </recommendedName>
</protein>
<keyword evidence="1" id="KW-0812">Transmembrane</keyword>
<feature type="transmembrane region" description="Helical" evidence="1">
    <location>
        <begin position="62"/>
        <end position="85"/>
    </location>
</feature>
<evidence type="ECO:0000313" key="2">
    <source>
        <dbReference type="EMBL" id="MEJ8572818.1"/>
    </source>
</evidence>
<feature type="transmembrane region" description="Helical" evidence="1">
    <location>
        <begin position="97"/>
        <end position="114"/>
    </location>
</feature>
<feature type="transmembrane region" description="Helical" evidence="1">
    <location>
        <begin position="31"/>
        <end position="50"/>
    </location>
</feature>
<dbReference type="AlphaFoldDB" id="A0AAW9RV77"/>
<name>A0AAW9RV77_9HYPH</name>
<keyword evidence="3" id="KW-1185">Reference proteome</keyword>
<feature type="transmembrane region" description="Helical" evidence="1">
    <location>
        <begin position="126"/>
        <end position="146"/>
    </location>
</feature>